<dbReference type="OrthoDB" id="5572968at2"/>
<dbReference type="EMBL" id="CP028272">
    <property type="protein sequence ID" value="QHM73989.1"/>
    <property type="molecule type" value="Genomic_DNA"/>
</dbReference>
<accession>A0A6P1Q7D2</accession>
<protein>
    <recommendedName>
        <fullName evidence="4">DUF1173 domain-containing protein</fullName>
    </recommendedName>
</protein>
<name>A0A6P1Q7D2_9GAMM</name>
<feature type="region of interest" description="Disordered" evidence="1">
    <location>
        <begin position="130"/>
        <end position="153"/>
    </location>
</feature>
<evidence type="ECO:0000313" key="2">
    <source>
        <dbReference type="EMBL" id="QHM73989.1"/>
    </source>
</evidence>
<evidence type="ECO:0008006" key="4">
    <source>
        <dbReference type="Google" id="ProtNLM"/>
    </source>
</evidence>
<proteinExistence type="predicted"/>
<geneLocation type="plasmid" evidence="2 3">
    <name>unnamed1</name>
</geneLocation>
<organism evidence="2 3">
    <name type="scientific">Mixta intestinalis</name>
    <dbReference type="NCBI Taxonomy" id="1615494"/>
    <lineage>
        <taxon>Bacteria</taxon>
        <taxon>Pseudomonadati</taxon>
        <taxon>Pseudomonadota</taxon>
        <taxon>Gammaproteobacteria</taxon>
        <taxon>Enterobacterales</taxon>
        <taxon>Erwiniaceae</taxon>
        <taxon>Mixta</taxon>
    </lineage>
</organism>
<gene>
    <name evidence="2" type="ORF">C7M51_04350</name>
</gene>
<dbReference type="Pfam" id="PF06666">
    <property type="entry name" value="DUF1173"/>
    <property type="match status" value="1"/>
</dbReference>
<dbReference type="AlphaFoldDB" id="A0A6P1Q7D2"/>
<keyword evidence="2" id="KW-0614">Plasmid</keyword>
<reference evidence="2 3" key="1">
    <citation type="submission" date="2018-03" db="EMBL/GenBank/DDBJ databases">
        <title>Pantoea intestinalis SRCM103226 isolated form the mealworm.</title>
        <authorList>
            <person name="Jeong D.-Y."/>
            <person name="Kim J.W."/>
        </authorList>
    </citation>
    <scope>NUCLEOTIDE SEQUENCE [LARGE SCALE GENOMIC DNA]</scope>
    <source>
        <strain evidence="2 3">SRCM103226</strain>
        <plasmid evidence="2 3">unnamed1</plasmid>
    </source>
</reference>
<evidence type="ECO:0000313" key="3">
    <source>
        <dbReference type="Proteomes" id="UP000464053"/>
    </source>
</evidence>
<feature type="compositionally biased region" description="Basic and acidic residues" evidence="1">
    <location>
        <begin position="131"/>
        <end position="145"/>
    </location>
</feature>
<sequence length="442" mass="51262">MGGKKIYSVRFTGRKGEVDCDPQLRTKDPEKWRSYICYARKNKATTVITCLCREFDATRTQRRLKACYSEKTDNYWLALWQYTGNEHAPDCKFYSVWSDEDHSKIYSDDVVKVLPDGKFRIKLNTGLQQRDVQKKDQIQQADKGKKGPSRRHPSMRLLGLLHFLWEQSKLNTWHPYYESKKARDYSYVAWRLNVTAGEIIAGRTALSDVLLTMTTTSSKKVVTNRTTVDEAIKNKKRLVIISSLATYSENAEERLNTTLPLAYFGGFPNLLLTSDVLYRLKTSFHRELKAWRKGKKVILIAESDVPERTFSRVNGKNVPNVSSKVIDVALMTVSPRFIPYDSSYEELIEEKLWKEKRSFIKPLRYDGLSEVFPDFILNDVPGREAVPLEVFGMETDEYLNRKEIKLAHYRKEYGEGNWWCWNACQPNAADNIPPFPEKTVKA</sequence>
<dbReference type="KEGG" id="mint:C7M51_04350"/>
<keyword evidence="3" id="KW-1185">Reference proteome</keyword>
<dbReference type="Proteomes" id="UP000464053">
    <property type="component" value="Plasmid unnamed1"/>
</dbReference>
<evidence type="ECO:0000256" key="1">
    <source>
        <dbReference type="SAM" id="MobiDB-lite"/>
    </source>
</evidence>
<dbReference type="InterPro" id="IPR009553">
    <property type="entry name" value="DUF1173"/>
</dbReference>
<dbReference type="RefSeq" id="WP_160623743.1">
    <property type="nucleotide sequence ID" value="NZ_CP028272.1"/>
</dbReference>